<feature type="chain" id="PRO_5043054246" description="Secreted protein" evidence="1">
    <location>
        <begin position="19"/>
        <end position="111"/>
    </location>
</feature>
<feature type="signal peptide" evidence="1">
    <location>
        <begin position="1"/>
        <end position="18"/>
    </location>
</feature>
<reference evidence="2" key="1">
    <citation type="journal article" date="2023" name="Mol. Phylogenet. Evol.">
        <title>Genome-scale phylogeny and comparative genomics of the fungal order Sordariales.</title>
        <authorList>
            <person name="Hensen N."/>
            <person name="Bonometti L."/>
            <person name="Westerberg I."/>
            <person name="Brannstrom I.O."/>
            <person name="Guillou S."/>
            <person name="Cros-Aarteil S."/>
            <person name="Calhoun S."/>
            <person name="Haridas S."/>
            <person name="Kuo A."/>
            <person name="Mondo S."/>
            <person name="Pangilinan J."/>
            <person name="Riley R."/>
            <person name="LaButti K."/>
            <person name="Andreopoulos B."/>
            <person name="Lipzen A."/>
            <person name="Chen C."/>
            <person name="Yan M."/>
            <person name="Daum C."/>
            <person name="Ng V."/>
            <person name="Clum A."/>
            <person name="Steindorff A."/>
            <person name="Ohm R.A."/>
            <person name="Martin F."/>
            <person name="Silar P."/>
            <person name="Natvig D.O."/>
            <person name="Lalanne C."/>
            <person name="Gautier V."/>
            <person name="Ament-Velasquez S.L."/>
            <person name="Kruys A."/>
            <person name="Hutchinson M.I."/>
            <person name="Powell A.J."/>
            <person name="Barry K."/>
            <person name="Miller A.N."/>
            <person name="Grigoriev I.V."/>
            <person name="Debuchy R."/>
            <person name="Gladieux P."/>
            <person name="Hiltunen Thoren M."/>
            <person name="Johannesson H."/>
        </authorList>
    </citation>
    <scope>NUCLEOTIDE SEQUENCE</scope>
    <source>
        <strain evidence="2">PSN293</strain>
    </source>
</reference>
<evidence type="ECO:0008006" key="4">
    <source>
        <dbReference type="Google" id="ProtNLM"/>
    </source>
</evidence>
<protein>
    <recommendedName>
        <fullName evidence="4">Secreted protein</fullName>
    </recommendedName>
</protein>
<keyword evidence="3" id="KW-1185">Reference proteome</keyword>
<gene>
    <name evidence="2" type="ORF">QBC37DRAFT_144540</name>
</gene>
<evidence type="ECO:0000313" key="3">
    <source>
        <dbReference type="Proteomes" id="UP001301769"/>
    </source>
</evidence>
<name>A0AAN6YDR7_9PEZI</name>
<accession>A0AAN6YDR7</accession>
<dbReference type="EMBL" id="MU858089">
    <property type="protein sequence ID" value="KAK4214712.1"/>
    <property type="molecule type" value="Genomic_DNA"/>
</dbReference>
<keyword evidence="1" id="KW-0732">Signal</keyword>
<dbReference type="Proteomes" id="UP001301769">
    <property type="component" value="Unassembled WGS sequence"/>
</dbReference>
<proteinExistence type="predicted"/>
<comment type="caution">
    <text evidence="2">The sequence shown here is derived from an EMBL/GenBank/DDBJ whole genome shotgun (WGS) entry which is preliminary data.</text>
</comment>
<sequence length="111" mass="12389">MWCLVSTGWLFLSTVNWSFTPYSSTAEQSHLLHVTSRHVNFSREVYLTMTRMSSINAQLPSPASPIRKVFKVPSLIGSRNHGCCCSVTGPTLELSKPDAVQRLPLKLARIN</sequence>
<reference evidence="2" key="2">
    <citation type="submission" date="2023-05" db="EMBL/GenBank/DDBJ databases">
        <authorList>
            <consortium name="Lawrence Berkeley National Laboratory"/>
            <person name="Steindorff A."/>
            <person name="Hensen N."/>
            <person name="Bonometti L."/>
            <person name="Westerberg I."/>
            <person name="Brannstrom I.O."/>
            <person name="Guillou S."/>
            <person name="Cros-Aarteil S."/>
            <person name="Calhoun S."/>
            <person name="Haridas S."/>
            <person name="Kuo A."/>
            <person name="Mondo S."/>
            <person name="Pangilinan J."/>
            <person name="Riley R."/>
            <person name="Labutti K."/>
            <person name="Andreopoulos B."/>
            <person name="Lipzen A."/>
            <person name="Chen C."/>
            <person name="Yanf M."/>
            <person name="Daum C."/>
            <person name="Ng V."/>
            <person name="Clum A."/>
            <person name="Ohm R."/>
            <person name="Martin F."/>
            <person name="Silar P."/>
            <person name="Natvig D."/>
            <person name="Lalanne C."/>
            <person name="Gautier V."/>
            <person name="Ament-Velasquez S.L."/>
            <person name="Kruys A."/>
            <person name="Hutchinson M.I."/>
            <person name="Powell A.J."/>
            <person name="Barry K."/>
            <person name="Miller A.N."/>
            <person name="Grigoriev I.V."/>
            <person name="Debuchy R."/>
            <person name="Gladieux P."/>
            <person name="Thoren M.H."/>
            <person name="Johannesson H."/>
        </authorList>
    </citation>
    <scope>NUCLEOTIDE SEQUENCE</scope>
    <source>
        <strain evidence="2">PSN293</strain>
    </source>
</reference>
<evidence type="ECO:0000313" key="2">
    <source>
        <dbReference type="EMBL" id="KAK4214712.1"/>
    </source>
</evidence>
<evidence type="ECO:0000256" key="1">
    <source>
        <dbReference type="SAM" id="SignalP"/>
    </source>
</evidence>
<dbReference type="AlphaFoldDB" id="A0AAN6YDR7"/>
<organism evidence="2 3">
    <name type="scientific">Rhypophila decipiens</name>
    <dbReference type="NCBI Taxonomy" id="261697"/>
    <lineage>
        <taxon>Eukaryota</taxon>
        <taxon>Fungi</taxon>
        <taxon>Dikarya</taxon>
        <taxon>Ascomycota</taxon>
        <taxon>Pezizomycotina</taxon>
        <taxon>Sordariomycetes</taxon>
        <taxon>Sordariomycetidae</taxon>
        <taxon>Sordariales</taxon>
        <taxon>Naviculisporaceae</taxon>
        <taxon>Rhypophila</taxon>
    </lineage>
</organism>